<dbReference type="AlphaFoldDB" id="A0A7R9ZLG1"/>
<feature type="compositionally biased region" description="Low complexity" evidence="1">
    <location>
        <begin position="200"/>
        <end position="216"/>
    </location>
</feature>
<reference evidence="2" key="1">
    <citation type="submission" date="2021-01" db="EMBL/GenBank/DDBJ databases">
        <authorList>
            <person name="Corre E."/>
            <person name="Pelletier E."/>
            <person name="Niang G."/>
            <person name="Scheremetjew M."/>
            <person name="Finn R."/>
            <person name="Kale V."/>
            <person name="Holt S."/>
            <person name="Cochrane G."/>
            <person name="Meng A."/>
            <person name="Brown T."/>
            <person name="Cohen L."/>
        </authorList>
    </citation>
    <scope>NUCLEOTIDE SEQUENCE</scope>
    <source>
        <strain evidence="2">CCMP3328</strain>
    </source>
</reference>
<organism evidence="2">
    <name type="scientific">Craspedostauros australis</name>
    <dbReference type="NCBI Taxonomy" id="1486917"/>
    <lineage>
        <taxon>Eukaryota</taxon>
        <taxon>Sar</taxon>
        <taxon>Stramenopiles</taxon>
        <taxon>Ochrophyta</taxon>
        <taxon>Bacillariophyta</taxon>
        <taxon>Bacillariophyceae</taxon>
        <taxon>Bacillariophycidae</taxon>
        <taxon>Naviculales</taxon>
        <taxon>Naviculaceae</taxon>
        <taxon>Craspedostauros</taxon>
    </lineage>
</organism>
<accession>A0A7R9ZLG1</accession>
<proteinExistence type="predicted"/>
<name>A0A7R9ZLG1_9STRA</name>
<feature type="region of interest" description="Disordered" evidence="1">
    <location>
        <begin position="200"/>
        <end position="228"/>
    </location>
</feature>
<protein>
    <submittedName>
        <fullName evidence="2">Uncharacterized protein</fullName>
    </submittedName>
</protein>
<feature type="compositionally biased region" description="Polar residues" evidence="1">
    <location>
        <begin position="1"/>
        <end position="20"/>
    </location>
</feature>
<feature type="region of interest" description="Disordered" evidence="1">
    <location>
        <begin position="1"/>
        <end position="32"/>
    </location>
</feature>
<evidence type="ECO:0000256" key="1">
    <source>
        <dbReference type="SAM" id="MobiDB-lite"/>
    </source>
</evidence>
<sequence>MHHTASQHNIQGKRTGTITEPQGRRMDSIKAKPTSAASHIAFFCDDKGSRLSNSIQPHADPDPDATVPPNKDTNTNALTDKDTDTATTKPTTDNATTMMTTITTTQNHEFSDSILTLVTPSAFFVSSVGDDGDSDAQYFRQHRHYQQHYDEDEDDCYYRSHAATAFKHEHQRERDCISHEQYIMYDGVHHSLYNDTSSTCTSLSSSSASMQEQQQSENDNGSKTADSGLLIPVTADVSLGVKRDDTARIDELRHRLDDDAESIFLPSPPCSHHQRLDTPLRSQDDTTQMHPNNHEEVIWNLPHYHPDDAVDNYLYYYYDDVECCSFGKGFLQLWSNVLKGHQRRKRQRMHRQLQQQRQQMELQRHLHVLAHRLE</sequence>
<dbReference type="EMBL" id="HBEF01006663">
    <property type="protein sequence ID" value="CAD8332039.1"/>
    <property type="molecule type" value="Transcribed_RNA"/>
</dbReference>
<evidence type="ECO:0000313" key="2">
    <source>
        <dbReference type="EMBL" id="CAD8332039.1"/>
    </source>
</evidence>
<feature type="region of interest" description="Disordered" evidence="1">
    <location>
        <begin position="48"/>
        <end position="93"/>
    </location>
</feature>
<gene>
    <name evidence="2" type="ORF">CAUS1442_LOCUS4138</name>
</gene>